<keyword evidence="1" id="KW-0963">Cytoplasm</keyword>
<dbReference type="InterPro" id="IPR029063">
    <property type="entry name" value="SAM-dependent_MTases_sf"/>
</dbReference>
<dbReference type="Pfam" id="PF25133">
    <property type="entry name" value="TYW2_N_2"/>
    <property type="match status" value="1"/>
</dbReference>
<evidence type="ECO:0000256" key="4">
    <source>
        <dbReference type="ARBA" id="ARBA00022691"/>
    </source>
</evidence>
<evidence type="ECO:0000259" key="6">
    <source>
        <dbReference type="PROSITE" id="PS51684"/>
    </source>
</evidence>
<dbReference type="InterPro" id="IPR056744">
    <property type="entry name" value="TRM5/TYW2-like_N"/>
</dbReference>
<evidence type="ECO:0000256" key="3">
    <source>
        <dbReference type="ARBA" id="ARBA00022679"/>
    </source>
</evidence>
<dbReference type="CDD" id="cd02440">
    <property type="entry name" value="AdoMet_MTases"/>
    <property type="match status" value="1"/>
</dbReference>
<dbReference type="PANTHER" id="PTHR23245:SF36">
    <property type="entry name" value="TRNA (GUANINE(37)-N1)-METHYLTRANSFERASE"/>
    <property type="match status" value="1"/>
</dbReference>
<dbReference type="InterPro" id="IPR056743">
    <property type="entry name" value="TRM5-TYW2-like_MTfase"/>
</dbReference>
<dbReference type="PROSITE" id="PS51684">
    <property type="entry name" value="SAM_MT_TRM5_TYW2"/>
    <property type="match status" value="1"/>
</dbReference>
<accession>T1A4Y5</accession>
<dbReference type="GO" id="GO:0005737">
    <property type="term" value="C:cytoplasm"/>
    <property type="evidence" value="ECO:0007669"/>
    <property type="project" value="TreeGrafter"/>
</dbReference>
<gene>
    <name evidence="7" type="ORF">B2A_11975</name>
</gene>
<reference evidence="7" key="2">
    <citation type="journal article" date="2014" name="ISME J.">
        <title>Microbial stratification in low pH oxic and suboxic macroscopic growths along an acid mine drainage.</title>
        <authorList>
            <person name="Mendez-Garcia C."/>
            <person name="Mesa V."/>
            <person name="Sprenger R.R."/>
            <person name="Richter M."/>
            <person name="Diez M.S."/>
            <person name="Solano J."/>
            <person name="Bargiela R."/>
            <person name="Golyshina O.V."/>
            <person name="Manteca A."/>
            <person name="Ramos J.L."/>
            <person name="Gallego J.R."/>
            <person name="Llorente I."/>
            <person name="Martins Dos Santos V.A."/>
            <person name="Jensen O.N."/>
            <person name="Pelaez A.I."/>
            <person name="Sanchez J."/>
            <person name="Ferrer M."/>
        </authorList>
    </citation>
    <scope>NUCLEOTIDE SEQUENCE</scope>
</reference>
<name>T1A4Y5_9ZZZZ</name>
<evidence type="ECO:0000256" key="5">
    <source>
        <dbReference type="ARBA" id="ARBA00022694"/>
    </source>
</evidence>
<dbReference type="Gene3D" id="3.30.70.2580">
    <property type="match status" value="1"/>
</dbReference>
<feature type="domain" description="SAM-dependent methyltransferase TRM5/TYW2-type" evidence="6">
    <location>
        <begin position="89"/>
        <end position="342"/>
    </location>
</feature>
<protein>
    <recommendedName>
        <fullName evidence="6">SAM-dependent methyltransferase TRM5/TYW2-type domain-containing protein</fullName>
    </recommendedName>
</protein>
<dbReference type="PANTHER" id="PTHR23245">
    <property type="entry name" value="TRNA METHYLTRANSFERASE"/>
    <property type="match status" value="1"/>
</dbReference>
<proteinExistence type="predicted"/>
<comment type="caution">
    <text evidence="7">The sequence shown here is derived from an EMBL/GenBank/DDBJ whole genome shotgun (WGS) entry which is preliminary data.</text>
</comment>
<reference evidence="7" key="1">
    <citation type="submission" date="2013-08" db="EMBL/GenBank/DDBJ databases">
        <authorList>
            <person name="Mendez C."/>
            <person name="Richter M."/>
            <person name="Ferrer M."/>
            <person name="Sanchez J."/>
        </authorList>
    </citation>
    <scope>NUCLEOTIDE SEQUENCE</scope>
</reference>
<dbReference type="GO" id="GO:0008175">
    <property type="term" value="F:tRNA methyltransferase activity"/>
    <property type="evidence" value="ECO:0007669"/>
    <property type="project" value="TreeGrafter"/>
</dbReference>
<dbReference type="GO" id="GO:0002939">
    <property type="term" value="P:tRNA N1-guanine methylation"/>
    <property type="evidence" value="ECO:0007669"/>
    <property type="project" value="TreeGrafter"/>
</dbReference>
<evidence type="ECO:0000256" key="1">
    <source>
        <dbReference type="ARBA" id="ARBA00022490"/>
    </source>
</evidence>
<keyword evidence="5" id="KW-0819">tRNA processing</keyword>
<organism evidence="7">
    <name type="scientific">mine drainage metagenome</name>
    <dbReference type="NCBI Taxonomy" id="410659"/>
    <lineage>
        <taxon>unclassified sequences</taxon>
        <taxon>metagenomes</taxon>
        <taxon>ecological metagenomes</taxon>
    </lineage>
</organism>
<dbReference type="Gene3D" id="3.30.300.110">
    <property type="entry name" value="Met-10+ protein-like domains"/>
    <property type="match status" value="1"/>
</dbReference>
<dbReference type="InterPro" id="IPR030382">
    <property type="entry name" value="MeTrfase_TRM5/TYW2"/>
</dbReference>
<dbReference type="Gene3D" id="3.40.50.150">
    <property type="entry name" value="Vaccinia Virus protein VP39"/>
    <property type="match status" value="1"/>
</dbReference>
<evidence type="ECO:0000313" key="7">
    <source>
        <dbReference type="EMBL" id="EQD36915.1"/>
    </source>
</evidence>
<dbReference type="AlphaFoldDB" id="T1A4Y5"/>
<dbReference type="EMBL" id="AUZZ01008641">
    <property type="protein sequence ID" value="EQD36915.1"/>
    <property type="molecule type" value="Genomic_DNA"/>
</dbReference>
<dbReference type="Pfam" id="PF02475">
    <property type="entry name" value="TRM5-TYW2_MTfase"/>
    <property type="match status" value="1"/>
</dbReference>
<dbReference type="SUPFAM" id="SSF53335">
    <property type="entry name" value="S-adenosyl-L-methionine-dependent methyltransferases"/>
    <property type="match status" value="1"/>
</dbReference>
<keyword evidence="3 7" id="KW-0808">Transferase</keyword>
<keyword evidence="2 7" id="KW-0489">Methyltransferase</keyword>
<evidence type="ECO:0000256" key="2">
    <source>
        <dbReference type="ARBA" id="ARBA00022603"/>
    </source>
</evidence>
<sequence>MLHAKISNALAEKLKDLLIRSGSLDHAREIQHRRSYVYFPVVIKGENTKKLLIDAGCELVDIKDAMNKHVDVSTALKNELGTERTGVRYDILGGTAVLNLPDGMDHDGAMRIAKALRKANPNIKTVLARSGAVSGEYRTRDYAYLCGRKSFNVIYRENGCIFSFDIRKTFFSSRLSFERNRIANAVSNGEKVMVMFAGIGPFAIEIAKRNRDSDVVAIELNPYAYRQMVKNIKLNKAGNVKAILGDVRDVCKIYKGFADRIVMPLPKISTSFLDQALAAAKDSGIVHIYSFLDRKDGMKKLIGEIRAHGRANSYSVEVLFTREVRPYSAREVEVVVDYRILHNKKAPDALLHKPDMASVESTTKSVQKGI</sequence>
<keyword evidence="4" id="KW-0949">S-adenosyl-L-methionine</keyword>